<accession>A0A811Q3S5</accession>
<dbReference type="AlphaFoldDB" id="A0A811Q3S5"/>
<gene>
    <name evidence="2" type="ORF">NCGR_LOCUS35003</name>
</gene>
<keyword evidence="3" id="KW-1185">Reference proteome</keyword>
<protein>
    <submittedName>
        <fullName evidence="2">Uncharacterized protein</fullName>
    </submittedName>
</protein>
<dbReference type="OrthoDB" id="712921at2759"/>
<organism evidence="2 3">
    <name type="scientific">Miscanthus lutarioriparius</name>
    <dbReference type="NCBI Taxonomy" id="422564"/>
    <lineage>
        <taxon>Eukaryota</taxon>
        <taxon>Viridiplantae</taxon>
        <taxon>Streptophyta</taxon>
        <taxon>Embryophyta</taxon>
        <taxon>Tracheophyta</taxon>
        <taxon>Spermatophyta</taxon>
        <taxon>Magnoliopsida</taxon>
        <taxon>Liliopsida</taxon>
        <taxon>Poales</taxon>
        <taxon>Poaceae</taxon>
        <taxon>PACMAD clade</taxon>
        <taxon>Panicoideae</taxon>
        <taxon>Andropogonodae</taxon>
        <taxon>Andropogoneae</taxon>
        <taxon>Saccharinae</taxon>
        <taxon>Miscanthus</taxon>
    </lineage>
</organism>
<name>A0A811Q3S5_9POAL</name>
<feature type="compositionally biased region" description="Basic residues" evidence="1">
    <location>
        <begin position="29"/>
        <end position="45"/>
    </location>
</feature>
<dbReference type="EMBL" id="CAJGYO010000008">
    <property type="protein sequence ID" value="CAD6251248.1"/>
    <property type="molecule type" value="Genomic_DNA"/>
</dbReference>
<feature type="region of interest" description="Disordered" evidence="1">
    <location>
        <begin position="79"/>
        <end position="104"/>
    </location>
</feature>
<dbReference type="Proteomes" id="UP000604825">
    <property type="component" value="Unassembled WGS sequence"/>
</dbReference>
<comment type="caution">
    <text evidence="2">The sequence shown here is derived from an EMBL/GenBank/DDBJ whole genome shotgun (WGS) entry which is preliminary data.</text>
</comment>
<sequence length="104" mass="10911">MAVLSLDCGSDKENAPPPSAERGVAVKRQTMKRPGGARKAPRRRPPFRDITGLFVTAPCPPPSTAVLLAHSDAALPEAVRPGAGRASDGVTVKQGSHSLRMGFR</sequence>
<proteinExistence type="predicted"/>
<evidence type="ECO:0000313" key="2">
    <source>
        <dbReference type="EMBL" id="CAD6251248.1"/>
    </source>
</evidence>
<reference evidence="2" key="1">
    <citation type="submission" date="2020-10" db="EMBL/GenBank/DDBJ databases">
        <authorList>
            <person name="Han B."/>
            <person name="Lu T."/>
            <person name="Zhao Q."/>
            <person name="Huang X."/>
            <person name="Zhao Y."/>
        </authorList>
    </citation>
    <scope>NUCLEOTIDE SEQUENCE</scope>
</reference>
<evidence type="ECO:0000256" key="1">
    <source>
        <dbReference type="SAM" id="MobiDB-lite"/>
    </source>
</evidence>
<feature type="region of interest" description="Disordered" evidence="1">
    <location>
        <begin position="1"/>
        <end position="47"/>
    </location>
</feature>
<evidence type="ECO:0000313" key="3">
    <source>
        <dbReference type="Proteomes" id="UP000604825"/>
    </source>
</evidence>